<comment type="caution">
    <text evidence="1">The sequence shown here is derived from an EMBL/GenBank/DDBJ whole genome shotgun (WGS) entry which is preliminary data.</text>
</comment>
<accession>A0AAN9XTA5</accession>
<protein>
    <submittedName>
        <fullName evidence="1">Uncharacterized protein</fullName>
    </submittedName>
</protein>
<gene>
    <name evidence="1" type="ORF">VNO78_08334</name>
</gene>
<sequence>MVTKVATKHQLHRERSKASPLFLSAEQPLSLFLSYLVFMGLDGWVEGATGRSTSIIKAKNQEDDNGLVKDYSKS</sequence>
<dbReference type="Proteomes" id="UP001386955">
    <property type="component" value="Unassembled WGS sequence"/>
</dbReference>
<organism evidence="1 2">
    <name type="scientific">Psophocarpus tetragonolobus</name>
    <name type="common">Winged bean</name>
    <name type="synonym">Dolichos tetragonolobus</name>
    <dbReference type="NCBI Taxonomy" id="3891"/>
    <lineage>
        <taxon>Eukaryota</taxon>
        <taxon>Viridiplantae</taxon>
        <taxon>Streptophyta</taxon>
        <taxon>Embryophyta</taxon>
        <taxon>Tracheophyta</taxon>
        <taxon>Spermatophyta</taxon>
        <taxon>Magnoliopsida</taxon>
        <taxon>eudicotyledons</taxon>
        <taxon>Gunneridae</taxon>
        <taxon>Pentapetalae</taxon>
        <taxon>rosids</taxon>
        <taxon>fabids</taxon>
        <taxon>Fabales</taxon>
        <taxon>Fabaceae</taxon>
        <taxon>Papilionoideae</taxon>
        <taxon>50 kb inversion clade</taxon>
        <taxon>NPAAA clade</taxon>
        <taxon>indigoferoid/millettioid clade</taxon>
        <taxon>Phaseoleae</taxon>
        <taxon>Psophocarpus</taxon>
    </lineage>
</organism>
<reference evidence="1 2" key="1">
    <citation type="submission" date="2024-01" db="EMBL/GenBank/DDBJ databases">
        <title>The genomes of 5 underutilized Papilionoideae crops provide insights into root nodulation and disease resistanc.</title>
        <authorList>
            <person name="Jiang F."/>
        </authorList>
    </citation>
    <scope>NUCLEOTIDE SEQUENCE [LARGE SCALE GENOMIC DNA]</scope>
    <source>
        <strain evidence="1">DUOXIRENSHENG_FW03</strain>
        <tissue evidence="1">Leaves</tissue>
    </source>
</reference>
<name>A0AAN9XTA5_PSOTE</name>
<evidence type="ECO:0000313" key="2">
    <source>
        <dbReference type="Proteomes" id="UP001386955"/>
    </source>
</evidence>
<proteinExistence type="predicted"/>
<dbReference type="EMBL" id="JAYMYS010000002">
    <property type="protein sequence ID" value="KAK7406704.1"/>
    <property type="molecule type" value="Genomic_DNA"/>
</dbReference>
<keyword evidence="2" id="KW-1185">Reference proteome</keyword>
<evidence type="ECO:0000313" key="1">
    <source>
        <dbReference type="EMBL" id="KAK7406704.1"/>
    </source>
</evidence>
<dbReference type="AlphaFoldDB" id="A0AAN9XTA5"/>